<comment type="caution">
    <text evidence="1">The sequence shown here is derived from an EMBL/GenBank/DDBJ whole genome shotgun (WGS) entry which is preliminary data.</text>
</comment>
<organism evidence="1 2">
    <name type="scientific">Parelaphostrongylus tenuis</name>
    <name type="common">Meningeal worm</name>
    <dbReference type="NCBI Taxonomy" id="148309"/>
    <lineage>
        <taxon>Eukaryota</taxon>
        <taxon>Metazoa</taxon>
        <taxon>Ecdysozoa</taxon>
        <taxon>Nematoda</taxon>
        <taxon>Chromadorea</taxon>
        <taxon>Rhabditida</taxon>
        <taxon>Rhabditina</taxon>
        <taxon>Rhabditomorpha</taxon>
        <taxon>Strongyloidea</taxon>
        <taxon>Metastrongylidae</taxon>
        <taxon>Parelaphostrongylus</taxon>
    </lineage>
</organism>
<dbReference type="AlphaFoldDB" id="A0AAD5MWA7"/>
<sequence length="79" mass="8516">MEPLMLATTLAYYNDRYTPDDRPSLNFSRMLSDASGQLIEVKSHDGTLRQSAGVTSLANSPGLAENAAKPANFAIDDVI</sequence>
<dbReference type="EMBL" id="JAHQIW010004829">
    <property type="protein sequence ID" value="KAJ1363908.1"/>
    <property type="molecule type" value="Genomic_DNA"/>
</dbReference>
<evidence type="ECO:0000313" key="2">
    <source>
        <dbReference type="Proteomes" id="UP001196413"/>
    </source>
</evidence>
<reference evidence="1" key="1">
    <citation type="submission" date="2021-06" db="EMBL/GenBank/DDBJ databases">
        <title>Parelaphostrongylus tenuis whole genome reference sequence.</title>
        <authorList>
            <person name="Garwood T.J."/>
            <person name="Larsen P.A."/>
            <person name="Fountain-Jones N.M."/>
            <person name="Garbe J.R."/>
            <person name="Macchietto M.G."/>
            <person name="Kania S.A."/>
            <person name="Gerhold R.W."/>
            <person name="Richards J.E."/>
            <person name="Wolf T.M."/>
        </authorList>
    </citation>
    <scope>NUCLEOTIDE SEQUENCE</scope>
    <source>
        <strain evidence="1">MNPRO001-30</strain>
        <tissue evidence="1">Meninges</tissue>
    </source>
</reference>
<accession>A0AAD5MWA7</accession>
<proteinExistence type="predicted"/>
<dbReference type="Proteomes" id="UP001196413">
    <property type="component" value="Unassembled WGS sequence"/>
</dbReference>
<evidence type="ECO:0000313" key="1">
    <source>
        <dbReference type="EMBL" id="KAJ1363908.1"/>
    </source>
</evidence>
<gene>
    <name evidence="1" type="ORF">KIN20_023871</name>
</gene>
<keyword evidence="2" id="KW-1185">Reference proteome</keyword>
<protein>
    <submittedName>
        <fullName evidence="1">Uncharacterized protein</fullName>
    </submittedName>
</protein>
<name>A0AAD5MWA7_PARTN</name>